<protein>
    <submittedName>
        <fullName evidence="1">Uncharacterized protein</fullName>
    </submittedName>
</protein>
<dbReference type="Proteomes" id="UP000286045">
    <property type="component" value="Unassembled WGS sequence"/>
</dbReference>
<dbReference type="EMBL" id="RYZI01000062">
    <property type="protein sequence ID" value="RWA12042.1"/>
    <property type="molecule type" value="Genomic_DNA"/>
</dbReference>
<proteinExistence type="predicted"/>
<evidence type="ECO:0000313" key="2">
    <source>
        <dbReference type="Proteomes" id="UP000286045"/>
    </source>
</evidence>
<evidence type="ECO:0000313" key="1">
    <source>
        <dbReference type="EMBL" id="RWA12042.1"/>
    </source>
</evidence>
<keyword evidence="2" id="KW-1185">Reference proteome</keyword>
<sequence>MPSITKTVLSTAAAVALVQFCPAPFLAEIPAAIAAGINTASSAVSAAGTVAGSVLQGVNNNNNHNNGANHPHRRQEQNELAWSICHDQLGKASLHFSSPTKGNVLVEGMPPACMTLATVITGQFDVGNPIPMSSSLILFQNLSDKDIRDIQNALDAHHSKL</sequence>
<dbReference type="AlphaFoldDB" id="A0A439DCB0"/>
<gene>
    <name evidence="1" type="ORF">EKO27_g3074</name>
</gene>
<reference evidence="1 2" key="1">
    <citation type="submission" date="2018-12" db="EMBL/GenBank/DDBJ databases">
        <title>Draft genome sequence of Xylaria grammica IHI A82.</title>
        <authorList>
            <person name="Buettner E."/>
            <person name="Kellner H."/>
        </authorList>
    </citation>
    <scope>NUCLEOTIDE SEQUENCE [LARGE SCALE GENOMIC DNA]</scope>
    <source>
        <strain evidence="1 2">IHI A82</strain>
    </source>
</reference>
<organism evidence="1 2">
    <name type="scientific">Xylaria grammica</name>
    <dbReference type="NCBI Taxonomy" id="363999"/>
    <lineage>
        <taxon>Eukaryota</taxon>
        <taxon>Fungi</taxon>
        <taxon>Dikarya</taxon>
        <taxon>Ascomycota</taxon>
        <taxon>Pezizomycotina</taxon>
        <taxon>Sordariomycetes</taxon>
        <taxon>Xylariomycetidae</taxon>
        <taxon>Xylariales</taxon>
        <taxon>Xylariaceae</taxon>
        <taxon>Xylaria</taxon>
    </lineage>
</organism>
<name>A0A439DCB0_9PEZI</name>
<accession>A0A439DCB0</accession>
<comment type="caution">
    <text evidence="1">The sequence shown here is derived from an EMBL/GenBank/DDBJ whole genome shotgun (WGS) entry which is preliminary data.</text>
</comment>